<dbReference type="KEGG" id="oho:Oweho_2760"/>
<dbReference type="SUPFAM" id="SSF110836">
    <property type="entry name" value="Hypothetical protein SAV1430"/>
    <property type="match status" value="1"/>
</dbReference>
<dbReference type="InterPro" id="IPR001075">
    <property type="entry name" value="NIF_FeS_clus_asmbl_NifU_C"/>
</dbReference>
<dbReference type="EMBL" id="CP003156">
    <property type="protein sequence ID" value="AEV33722.1"/>
    <property type="molecule type" value="Genomic_DNA"/>
</dbReference>
<dbReference type="GO" id="GO:0016226">
    <property type="term" value="P:iron-sulfur cluster assembly"/>
    <property type="evidence" value="ECO:0007669"/>
    <property type="project" value="InterPro"/>
</dbReference>
<evidence type="ECO:0000256" key="1">
    <source>
        <dbReference type="ARBA" id="ARBA00006420"/>
    </source>
</evidence>
<dbReference type="PIRSF" id="PIRSF036773">
    <property type="entry name" value="HIRIP5"/>
    <property type="match status" value="1"/>
</dbReference>
<dbReference type="Proteomes" id="UP000005631">
    <property type="component" value="Chromosome"/>
</dbReference>
<dbReference type="Gene3D" id="3.30.300.130">
    <property type="entry name" value="Fe-S cluster assembly (FSCA)"/>
    <property type="match status" value="1"/>
</dbReference>
<dbReference type="PANTHER" id="PTHR11178">
    <property type="entry name" value="IRON-SULFUR CLUSTER SCAFFOLD PROTEIN NFU-RELATED"/>
    <property type="match status" value="1"/>
</dbReference>
<dbReference type="STRING" id="926562.Oweho_2760"/>
<dbReference type="SMART" id="SM00932">
    <property type="entry name" value="Nfu_N"/>
    <property type="match status" value="1"/>
</dbReference>
<dbReference type="OrthoDB" id="9796965at2"/>
<dbReference type="Pfam" id="PF08712">
    <property type="entry name" value="Nfu_N"/>
    <property type="match status" value="1"/>
</dbReference>
<name>G8R056_OWEHD</name>
<dbReference type="InterPro" id="IPR036498">
    <property type="entry name" value="Nfu/NifU_N_sf"/>
</dbReference>
<feature type="region of interest" description="Disordered" evidence="2">
    <location>
        <begin position="105"/>
        <end position="133"/>
    </location>
</feature>
<dbReference type="Pfam" id="PF01106">
    <property type="entry name" value="NifU"/>
    <property type="match status" value="1"/>
</dbReference>
<dbReference type="HOGENOM" id="CLU_060555_0_2_10"/>
<dbReference type="InterPro" id="IPR034904">
    <property type="entry name" value="FSCA_dom_sf"/>
</dbReference>
<reference evidence="4 5" key="1">
    <citation type="journal article" date="2012" name="Stand. Genomic Sci.">
        <title>Genome sequence of the orange-pigmented seawater bacterium Owenweeksia hongkongensis type strain (UST20020801(T)).</title>
        <authorList>
            <person name="Riedel T."/>
            <person name="Held B."/>
            <person name="Nolan M."/>
            <person name="Lucas S."/>
            <person name="Lapidus A."/>
            <person name="Tice H."/>
            <person name="Del Rio T.G."/>
            <person name="Cheng J.F."/>
            <person name="Han C."/>
            <person name="Tapia R."/>
            <person name="Goodwin L.A."/>
            <person name="Pitluck S."/>
            <person name="Liolios K."/>
            <person name="Mavromatis K."/>
            <person name="Pagani I."/>
            <person name="Ivanova N."/>
            <person name="Mikhailova N."/>
            <person name="Pati A."/>
            <person name="Chen A."/>
            <person name="Palaniappan K."/>
            <person name="Rohde M."/>
            <person name="Tindall B.J."/>
            <person name="Detter J.C."/>
            <person name="Goker M."/>
            <person name="Woyke T."/>
            <person name="Bristow J."/>
            <person name="Eisen J.A."/>
            <person name="Markowitz V."/>
            <person name="Hugenholtz P."/>
            <person name="Klenk H.P."/>
            <person name="Kyrpides N.C."/>
        </authorList>
    </citation>
    <scope>NUCLEOTIDE SEQUENCE</scope>
    <source>
        <strain evidence="5">DSM 17368 / JCM 12287 / NRRL B-23963</strain>
    </source>
</reference>
<keyword evidence="5" id="KW-1185">Reference proteome</keyword>
<organism evidence="4 5">
    <name type="scientific">Owenweeksia hongkongensis (strain DSM 17368 / CIP 108786 / JCM 12287 / NRRL B-23963 / UST20020801)</name>
    <dbReference type="NCBI Taxonomy" id="926562"/>
    <lineage>
        <taxon>Bacteria</taxon>
        <taxon>Pseudomonadati</taxon>
        <taxon>Bacteroidota</taxon>
        <taxon>Flavobacteriia</taxon>
        <taxon>Flavobacteriales</taxon>
        <taxon>Owenweeksiaceae</taxon>
        <taxon>Owenweeksia</taxon>
    </lineage>
</organism>
<proteinExistence type="inferred from homology"/>
<dbReference type="SUPFAM" id="SSF117916">
    <property type="entry name" value="Fe-S cluster assembly (FSCA) domain-like"/>
    <property type="match status" value="1"/>
</dbReference>
<dbReference type="PATRIC" id="fig|926562.3.peg.2777"/>
<dbReference type="Gene3D" id="3.30.1370.70">
    <property type="entry name" value="Scaffold protein Nfu/NifU, N-terminal domain"/>
    <property type="match status" value="1"/>
</dbReference>
<protein>
    <submittedName>
        <fullName evidence="4">Thioredoxin-like protein</fullName>
    </submittedName>
</protein>
<dbReference type="InterPro" id="IPR014824">
    <property type="entry name" value="Nfu/NifU_N"/>
</dbReference>
<dbReference type="eggNOG" id="COG0694">
    <property type="taxonomic scope" value="Bacteria"/>
</dbReference>
<accession>G8R056</accession>
<evidence type="ECO:0000256" key="2">
    <source>
        <dbReference type="SAM" id="MobiDB-lite"/>
    </source>
</evidence>
<dbReference type="PANTHER" id="PTHR11178:SF1">
    <property type="entry name" value="NFU1 IRON-SULFUR CLUSTER SCAFFOLD HOMOLOG, MITOCHONDRIAL"/>
    <property type="match status" value="1"/>
</dbReference>
<dbReference type="InterPro" id="IPR035433">
    <property type="entry name" value="NFU1-like"/>
</dbReference>
<comment type="similarity">
    <text evidence="1">Belongs to the NifU family.</text>
</comment>
<feature type="compositionally biased region" description="Low complexity" evidence="2">
    <location>
        <begin position="114"/>
        <end position="123"/>
    </location>
</feature>
<dbReference type="GO" id="GO:0005506">
    <property type="term" value="F:iron ion binding"/>
    <property type="evidence" value="ECO:0007669"/>
    <property type="project" value="InterPro"/>
</dbReference>
<dbReference type="AlphaFoldDB" id="G8R056"/>
<gene>
    <name evidence="4" type="ordered locus">Oweho_2760</name>
</gene>
<evidence type="ECO:0000313" key="5">
    <source>
        <dbReference type="Proteomes" id="UP000005631"/>
    </source>
</evidence>
<evidence type="ECO:0000313" key="4">
    <source>
        <dbReference type="EMBL" id="AEV33722.1"/>
    </source>
</evidence>
<sequence>MEEMKKVPVSIYGEMTPNPAVLKFVANKRLIEQDMVEFKNIEEAQPSPLAVKLFHFPFVKEVFISGNYVAITKYDIVEWEDVTMEVREMLREFLANGNEVLSASYSAQAEDSTEAGTSESSSSVAHPDEKDPAEWEEIEKKIASLLDEYVKPAVASDGGNIKFLKYEDGAVKVLLQGACSGCPSSTMTLKQGIQNLLQEMLPGQIRTVEAVNG</sequence>
<dbReference type="RefSeq" id="WP_014203071.1">
    <property type="nucleotide sequence ID" value="NC_016599.1"/>
</dbReference>
<dbReference type="GO" id="GO:0051536">
    <property type="term" value="F:iron-sulfur cluster binding"/>
    <property type="evidence" value="ECO:0007669"/>
    <property type="project" value="InterPro"/>
</dbReference>
<evidence type="ECO:0000259" key="3">
    <source>
        <dbReference type="SMART" id="SM00932"/>
    </source>
</evidence>
<feature type="domain" description="Scaffold protein Nfu/NifU N-terminal" evidence="3">
    <location>
        <begin position="11"/>
        <end position="97"/>
    </location>
</feature>